<dbReference type="Pfam" id="PF05532">
    <property type="entry name" value="CsbD"/>
    <property type="match status" value="1"/>
</dbReference>
<comment type="caution">
    <text evidence="4">The sequence shown here is derived from an EMBL/GenBank/DDBJ whole genome shotgun (WGS) entry which is preliminary data.</text>
</comment>
<evidence type="ECO:0000256" key="2">
    <source>
        <dbReference type="SAM" id="MobiDB-lite"/>
    </source>
</evidence>
<keyword evidence="5" id="KW-1185">Reference proteome</keyword>
<evidence type="ECO:0000313" key="4">
    <source>
        <dbReference type="EMBL" id="GLC24804.1"/>
    </source>
</evidence>
<evidence type="ECO:0000313" key="5">
    <source>
        <dbReference type="Proteomes" id="UP001161325"/>
    </source>
</evidence>
<dbReference type="Gene3D" id="1.10.1470.10">
    <property type="entry name" value="YjbJ"/>
    <property type="match status" value="1"/>
</dbReference>
<protein>
    <recommendedName>
        <fullName evidence="3">CsbD-like domain-containing protein</fullName>
    </recommendedName>
</protein>
<dbReference type="InterPro" id="IPR036629">
    <property type="entry name" value="YjbJ_sf"/>
</dbReference>
<evidence type="ECO:0000259" key="3">
    <source>
        <dbReference type="Pfam" id="PF05532"/>
    </source>
</evidence>
<dbReference type="InterPro" id="IPR008462">
    <property type="entry name" value="CsbD"/>
</dbReference>
<name>A0AA37Q1T6_9BACT</name>
<evidence type="ECO:0000256" key="1">
    <source>
        <dbReference type="ARBA" id="ARBA00009129"/>
    </source>
</evidence>
<reference evidence="4" key="1">
    <citation type="submission" date="2022-08" db="EMBL/GenBank/DDBJ databases">
        <title>Draft genome sequencing of Roseisolibacter agri AW1220.</title>
        <authorList>
            <person name="Tobiishi Y."/>
            <person name="Tonouchi A."/>
        </authorList>
    </citation>
    <scope>NUCLEOTIDE SEQUENCE</scope>
    <source>
        <strain evidence="4">AW1220</strain>
    </source>
</reference>
<gene>
    <name evidence="4" type="ORF">rosag_13170</name>
</gene>
<feature type="region of interest" description="Disordered" evidence="2">
    <location>
        <begin position="27"/>
        <end position="74"/>
    </location>
</feature>
<dbReference type="Proteomes" id="UP001161325">
    <property type="component" value="Unassembled WGS sequence"/>
</dbReference>
<dbReference type="SUPFAM" id="SSF69047">
    <property type="entry name" value="Hypothetical protein YjbJ"/>
    <property type="match status" value="1"/>
</dbReference>
<dbReference type="EMBL" id="BRXS01000002">
    <property type="protein sequence ID" value="GLC24804.1"/>
    <property type="molecule type" value="Genomic_DNA"/>
</dbReference>
<sequence>MSDITRKSGEQIELEGKAKELGGRVKDALGDLTGNPRHDVEGKLDKLEGKAQQKLGKAQQDVEDIDAARRRDRI</sequence>
<proteinExistence type="inferred from homology"/>
<dbReference type="RefSeq" id="WP_284349249.1">
    <property type="nucleotide sequence ID" value="NZ_BRXS01000002.1"/>
</dbReference>
<dbReference type="AlphaFoldDB" id="A0AA37Q1T6"/>
<feature type="region of interest" description="Disordered" evidence="2">
    <location>
        <begin position="1"/>
        <end position="20"/>
    </location>
</feature>
<comment type="similarity">
    <text evidence="1">Belongs to the UPF0337 (CsbD) family.</text>
</comment>
<organism evidence="4 5">
    <name type="scientific">Roseisolibacter agri</name>
    <dbReference type="NCBI Taxonomy" id="2014610"/>
    <lineage>
        <taxon>Bacteria</taxon>
        <taxon>Pseudomonadati</taxon>
        <taxon>Gemmatimonadota</taxon>
        <taxon>Gemmatimonadia</taxon>
        <taxon>Gemmatimonadales</taxon>
        <taxon>Gemmatimonadaceae</taxon>
        <taxon>Roseisolibacter</taxon>
    </lineage>
</organism>
<feature type="compositionally biased region" description="Basic and acidic residues" evidence="2">
    <location>
        <begin position="36"/>
        <end position="51"/>
    </location>
</feature>
<feature type="domain" description="CsbD-like" evidence="3">
    <location>
        <begin position="14"/>
        <end position="64"/>
    </location>
</feature>
<accession>A0AA37Q1T6</accession>